<evidence type="ECO:0000259" key="14">
    <source>
        <dbReference type="Pfam" id="PF17900"/>
    </source>
</evidence>
<sequence>MSRRSRAAAVAVLLLLGGCSSEDGDDAEGAAGVGDPYFPKAGNGGYDVTHYDLTLDYAPGTRHLTGTAVITARATRQLTSYHLDLTGLDVEKVTVDGEPARTSRSGQELTVRPSTGLSEGKVFTTTVRYSGTPQTITDPDESEEGWLPTADGAVALGEPVGSMAWFPGNHHPSDKATYDLRVTVPEGLTAVSNGELVSEKAAGTGRRTFAWRTGEPMASYLAMLAVGKFEVRRTAVDGLPVYTAVDATQVAASRAVVGRLGDVLDWAAYNFGPYPFRSAGVVVGRAGDAGYALETQNRPFFPGPPELSILVHELAHQWFGDSVTPRTWRDMWLNEGFATYAEWLWSEDHDGDTAQEIFDAVYAGDYYDDAEANEAIWAFAPGDPPGADQISDPPVYMRGAMVVHRIRQILGDDAFYDFVQGWTREHRHLVVKTGELKAYLEKVAPGEDWDGVWKQWVYGKSKPSS</sequence>
<evidence type="ECO:0000256" key="1">
    <source>
        <dbReference type="ARBA" id="ARBA00000098"/>
    </source>
</evidence>
<dbReference type="InterPro" id="IPR014782">
    <property type="entry name" value="Peptidase_M1_dom"/>
</dbReference>
<dbReference type="Gene3D" id="2.60.40.1730">
    <property type="entry name" value="tricorn interacting facor f3 domain"/>
    <property type="match status" value="1"/>
</dbReference>
<organism evidence="15 16">
    <name type="scientific">Streptomyces acidiscabies</name>
    <dbReference type="NCBI Taxonomy" id="42234"/>
    <lineage>
        <taxon>Bacteria</taxon>
        <taxon>Bacillati</taxon>
        <taxon>Actinomycetota</taxon>
        <taxon>Actinomycetes</taxon>
        <taxon>Kitasatosporales</taxon>
        <taxon>Streptomycetaceae</taxon>
        <taxon>Streptomyces</taxon>
    </lineage>
</organism>
<evidence type="ECO:0000313" key="15">
    <source>
        <dbReference type="EMBL" id="KND26369.1"/>
    </source>
</evidence>
<dbReference type="EC" id="3.4.11.2" evidence="4"/>
<dbReference type="GO" id="GO:0016285">
    <property type="term" value="F:alanyl aminopeptidase activity"/>
    <property type="evidence" value="ECO:0007669"/>
    <property type="project" value="UniProtKB-EC"/>
</dbReference>
<comment type="cofactor">
    <cofactor evidence="2">
        <name>Zn(2+)</name>
        <dbReference type="ChEBI" id="CHEBI:29105"/>
    </cofactor>
</comment>
<dbReference type="PROSITE" id="PS51257">
    <property type="entry name" value="PROKAR_LIPOPROTEIN"/>
    <property type="match status" value="1"/>
</dbReference>
<evidence type="ECO:0000313" key="16">
    <source>
        <dbReference type="Proteomes" id="UP000037151"/>
    </source>
</evidence>
<evidence type="ECO:0000256" key="12">
    <source>
        <dbReference type="ARBA" id="ARBA00031533"/>
    </source>
</evidence>
<comment type="caution">
    <text evidence="15">The sequence shown here is derived from an EMBL/GenBank/DDBJ whole genome shotgun (WGS) entry which is preliminary data.</text>
</comment>
<keyword evidence="10" id="KW-0482">Metalloprotease</keyword>
<feature type="domain" description="Aminopeptidase N-like N-terminal" evidence="14">
    <location>
        <begin position="49"/>
        <end position="221"/>
    </location>
</feature>
<dbReference type="InterPro" id="IPR001930">
    <property type="entry name" value="Peptidase_M1"/>
</dbReference>
<dbReference type="PATRIC" id="fig|42234.21.peg.7702"/>
<dbReference type="InterPro" id="IPR045357">
    <property type="entry name" value="Aminopeptidase_N-like_N"/>
</dbReference>
<dbReference type="PRINTS" id="PR00756">
    <property type="entry name" value="ALADIPTASE"/>
</dbReference>
<evidence type="ECO:0000256" key="3">
    <source>
        <dbReference type="ARBA" id="ARBA00010136"/>
    </source>
</evidence>
<keyword evidence="6" id="KW-0645">Protease</keyword>
<evidence type="ECO:0000259" key="13">
    <source>
        <dbReference type="Pfam" id="PF01433"/>
    </source>
</evidence>
<comment type="similarity">
    <text evidence="3">Belongs to the peptidase M1 family.</text>
</comment>
<keyword evidence="7" id="KW-0479">Metal-binding</keyword>
<gene>
    <name evidence="15" type="ORF">IQ63_37410</name>
</gene>
<accession>A0A0L0JLQ6</accession>
<dbReference type="Proteomes" id="UP000037151">
    <property type="component" value="Unassembled WGS sequence"/>
</dbReference>
<dbReference type="GO" id="GO:0006508">
    <property type="term" value="P:proteolysis"/>
    <property type="evidence" value="ECO:0007669"/>
    <property type="project" value="UniProtKB-KW"/>
</dbReference>
<dbReference type="PANTHER" id="PTHR11533:SF297">
    <property type="entry name" value="AMINOPEPTIDASE N"/>
    <property type="match status" value="1"/>
</dbReference>
<dbReference type="EMBL" id="JPPY01000212">
    <property type="protein sequence ID" value="KND26369.1"/>
    <property type="molecule type" value="Genomic_DNA"/>
</dbReference>
<comment type="catalytic activity">
    <reaction evidence="1">
        <text>Release of an N-terminal amino acid, Xaa-|-Yaa- from a peptide, amide or arylamide. Xaa is preferably Ala, but may be most amino acids including Pro (slow action). When a terminal hydrophobic residue is followed by a prolyl residue, the two may be released as an intact Xaa-Pro dipeptide.</text>
        <dbReference type="EC" id="3.4.11.2"/>
    </reaction>
</comment>
<dbReference type="Pfam" id="PF01433">
    <property type="entry name" value="Peptidase_M1"/>
    <property type="match status" value="1"/>
</dbReference>
<dbReference type="Gene3D" id="1.10.390.10">
    <property type="entry name" value="Neutral Protease Domain 2"/>
    <property type="match status" value="1"/>
</dbReference>
<keyword evidence="8" id="KW-0378">Hydrolase</keyword>
<protein>
    <recommendedName>
        <fullName evidence="5">Aminopeptidase N</fullName>
        <ecNumber evidence="4">3.4.11.2</ecNumber>
    </recommendedName>
    <alternativeName>
        <fullName evidence="11">Alanine aminopeptidase</fullName>
    </alternativeName>
    <alternativeName>
        <fullName evidence="12">Lysyl aminopeptidase</fullName>
    </alternativeName>
</protein>
<reference evidence="16" key="1">
    <citation type="submission" date="2014-07" db="EMBL/GenBank/DDBJ databases">
        <title>Genome sequencing of plant-pathogenic Streptomyces species.</title>
        <authorList>
            <person name="Harrison J."/>
            <person name="Sapp M."/>
            <person name="Thwaites R."/>
            <person name="Studholme D.J."/>
        </authorList>
    </citation>
    <scope>NUCLEOTIDE SEQUENCE [LARGE SCALE GENOMIC DNA]</scope>
    <source>
        <strain evidence="16">NCPPB 4445</strain>
    </source>
</reference>
<evidence type="ECO:0000256" key="8">
    <source>
        <dbReference type="ARBA" id="ARBA00022801"/>
    </source>
</evidence>
<evidence type="ECO:0000256" key="2">
    <source>
        <dbReference type="ARBA" id="ARBA00001947"/>
    </source>
</evidence>
<evidence type="ECO:0000256" key="11">
    <source>
        <dbReference type="ARBA" id="ARBA00029811"/>
    </source>
</evidence>
<evidence type="ECO:0000256" key="5">
    <source>
        <dbReference type="ARBA" id="ARBA00015611"/>
    </source>
</evidence>
<dbReference type="InterPro" id="IPR027268">
    <property type="entry name" value="Peptidase_M4/M1_CTD_sf"/>
</dbReference>
<dbReference type="RefSeq" id="WP_050374584.1">
    <property type="nucleotide sequence ID" value="NZ_KQ257834.1"/>
</dbReference>
<dbReference type="Pfam" id="PF17900">
    <property type="entry name" value="Peptidase_M1_N"/>
    <property type="match status" value="1"/>
</dbReference>
<dbReference type="PANTHER" id="PTHR11533">
    <property type="entry name" value="PROTEASE M1 ZINC METALLOPROTEASE"/>
    <property type="match status" value="1"/>
</dbReference>
<dbReference type="SUPFAM" id="SSF63737">
    <property type="entry name" value="Leukotriene A4 hydrolase N-terminal domain"/>
    <property type="match status" value="1"/>
</dbReference>
<dbReference type="OrthoDB" id="100605at2"/>
<dbReference type="SUPFAM" id="SSF55486">
    <property type="entry name" value="Metalloproteases ('zincins'), catalytic domain"/>
    <property type="match status" value="1"/>
</dbReference>
<evidence type="ECO:0000256" key="4">
    <source>
        <dbReference type="ARBA" id="ARBA00012564"/>
    </source>
</evidence>
<evidence type="ECO:0000256" key="10">
    <source>
        <dbReference type="ARBA" id="ARBA00023049"/>
    </source>
</evidence>
<dbReference type="CDD" id="cd09603">
    <property type="entry name" value="M1_APN_like"/>
    <property type="match status" value="1"/>
</dbReference>
<proteinExistence type="inferred from homology"/>
<dbReference type="InterPro" id="IPR050344">
    <property type="entry name" value="Peptidase_M1_aminopeptidases"/>
</dbReference>
<evidence type="ECO:0000256" key="6">
    <source>
        <dbReference type="ARBA" id="ARBA00022670"/>
    </source>
</evidence>
<evidence type="ECO:0000256" key="9">
    <source>
        <dbReference type="ARBA" id="ARBA00022833"/>
    </source>
</evidence>
<dbReference type="GO" id="GO:0008237">
    <property type="term" value="F:metallopeptidase activity"/>
    <property type="evidence" value="ECO:0007669"/>
    <property type="project" value="UniProtKB-KW"/>
</dbReference>
<name>A0A0L0JLQ6_9ACTN</name>
<dbReference type="AlphaFoldDB" id="A0A0L0JLQ6"/>
<dbReference type="GO" id="GO:0008270">
    <property type="term" value="F:zinc ion binding"/>
    <property type="evidence" value="ECO:0007669"/>
    <property type="project" value="InterPro"/>
</dbReference>
<dbReference type="InterPro" id="IPR042097">
    <property type="entry name" value="Aminopeptidase_N-like_N_sf"/>
</dbReference>
<evidence type="ECO:0000256" key="7">
    <source>
        <dbReference type="ARBA" id="ARBA00022723"/>
    </source>
</evidence>
<keyword evidence="9" id="KW-0862">Zinc</keyword>
<feature type="domain" description="Peptidase M1 membrane alanine aminopeptidase" evidence="13">
    <location>
        <begin position="308"/>
        <end position="456"/>
    </location>
</feature>